<accession>A0ABQ6LXI6</accession>
<evidence type="ECO:0000259" key="1">
    <source>
        <dbReference type="Pfam" id="PF07287"/>
    </source>
</evidence>
<evidence type="ECO:0000313" key="4">
    <source>
        <dbReference type="Proteomes" id="UP001224392"/>
    </source>
</evidence>
<evidence type="ECO:0000259" key="2">
    <source>
        <dbReference type="Pfam" id="PF23544"/>
    </source>
</evidence>
<keyword evidence="4" id="KW-1185">Reference proteome</keyword>
<comment type="caution">
    <text evidence="3">The sequence shown here is derived from an EMBL/GenBank/DDBJ whole genome shotgun (WGS) entry which is preliminary data.</text>
</comment>
<reference evidence="3 4" key="1">
    <citation type="submission" date="2023-04" db="EMBL/GenBank/DDBJ databases">
        <title>Marinobulbifer ophiurae gen. nov., sp. Nov., isolate from tissue of brittle star Ophioplocus japonicus.</title>
        <authorList>
            <person name="Kawano K."/>
            <person name="Sawayama S."/>
            <person name="Nakagawa S."/>
        </authorList>
    </citation>
    <scope>NUCLEOTIDE SEQUENCE [LARGE SCALE GENOMIC DNA]</scope>
    <source>
        <strain evidence="3 4">NKW57</strain>
    </source>
</reference>
<dbReference type="RefSeq" id="WP_285763318.1">
    <property type="nucleotide sequence ID" value="NZ_BSYJ01000002.1"/>
</dbReference>
<dbReference type="PANTHER" id="PTHR47708:SF2">
    <property type="entry name" value="SI:CH73-132F6.5"/>
    <property type="match status" value="1"/>
</dbReference>
<sequence length="602" mass="64239">MVDSGMVGEKKVRIGCASAFYGDSQLAARQLVDGGHIDYLVFDYLAEVTMAILSRAKSRDDNLGYAVDFVSVAMRQVLADCADKGIKVVANAGGVNVPACIAALERLRDELGLQLKIAGVYGDDLSAELETLRQQGLPEMETGAPLPERIASINAYLGARPIADALDAGADIVVTGRVVDSAVVLGPLLHEFGWGDSDYDLLAQGALAGHVIECGAQCTGGNFTDWQLVPDFARMSYPIAEIWRDGTFSIQITPGSGGLVTTATVGEQILYEIADPANYLLPDVACDFSHVRLEQVAENCVQVNGARGRAPGPDYKVCATWIDGYRLMGAFYVGGIEAPAKARANLDAWLRRTRSVFEIFGLGDYREASIEIIGDEDSYGAHANHYPLREVMAKFGVHHDNKFALQVAAAEIPYLATSAAPGMCGLAGGRVKPQPLMKVHSALIAKEAVPVTVQLGDEVLIQQSYPGTDASAPFAGATFMGEQPPVGPSDLVEVPLIKLAYARSGDKGDHANIGVMARRSEYLPWIAQQLTAQALAEYFAHLFRDKRGQVERYFLPGPGAFNFVLKNALGGGGTGSVRLDSQGKALGQMLLSMTVMVPEGLL</sequence>
<protein>
    <submittedName>
        <fullName evidence="3">DUF1446 domain-containing protein</fullName>
    </submittedName>
</protein>
<dbReference type="Proteomes" id="UP001224392">
    <property type="component" value="Unassembled WGS sequence"/>
</dbReference>
<proteinExistence type="predicted"/>
<dbReference type="PANTHER" id="PTHR47708">
    <property type="match status" value="1"/>
</dbReference>
<gene>
    <name evidence="3" type="ORF">MNKW57_10670</name>
</gene>
<feature type="domain" description="AtuA-like ferredoxin-fold" evidence="2">
    <location>
        <begin position="494"/>
        <end position="595"/>
    </location>
</feature>
<dbReference type="EMBL" id="BSYJ01000002">
    <property type="protein sequence ID" value="GMG86746.1"/>
    <property type="molecule type" value="Genomic_DNA"/>
</dbReference>
<dbReference type="InterPro" id="IPR010839">
    <property type="entry name" value="AtuA_N"/>
</dbReference>
<evidence type="ECO:0000313" key="3">
    <source>
        <dbReference type="EMBL" id="GMG86746.1"/>
    </source>
</evidence>
<dbReference type="Pfam" id="PF23544">
    <property type="entry name" value="AtuA_ferredoxin"/>
    <property type="match status" value="1"/>
</dbReference>
<dbReference type="Pfam" id="PF07287">
    <property type="entry name" value="AtuA"/>
    <property type="match status" value="1"/>
</dbReference>
<organism evidence="3 4">
    <name type="scientific">Biformimicrobium ophioploci</name>
    <dbReference type="NCBI Taxonomy" id="3036711"/>
    <lineage>
        <taxon>Bacteria</taxon>
        <taxon>Pseudomonadati</taxon>
        <taxon>Pseudomonadota</taxon>
        <taxon>Gammaproteobacteria</taxon>
        <taxon>Cellvibrionales</taxon>
        <taxon>Microbulbiferaceae</taxon>
        <taxon>Biformimicrobium</taxon>
    </lineage>
</organism>
<name>A0ABQ6LXI6_9GAMM</name>
<dbReference type="InterPro" id="IPR056362">
    <property type="entry name" value="AtuA-like_ferredoxin_dom"/>
</dbReference>
<feature type="domain" description="Acyclic terpene utilisation N-terminal" evidence="1">
    <location>
        <begin position="12"/>
        <end position="454"/>
    </location>
</feature>